<comment type="caution">
    <text evidence="8">The sequence shown here is derived from an EMBL/GenBank/DDBJ whole genome shotgun (WGS) entry which is preliminary data.</text>
</comment>
<feature type="domain" description="HTH luxR-type" evidence="6">
    <location>
        <begin position="161"/>
        <end position="226"/>
    </location>
</feature>
<dbReference type="SUPFAM" id="SSF52172">
    <property type="entry name" value="CheY-like"/>
    <property type="match status" value="1"/>
</dbReference>
<feature type="domain" description="Response regulatory" evidence="7">
    <location>
        <begin position="15"/>
        <end position="133"/>
    </location>
</feature>
<evidence type="ECO:0000256" key="2">
    <source>
        <dbReference type="ARBA" id="ARBA00023015"/>
    </source>
</evidence>
<evidence type="ECO:0000259" key="6">
    <source>
        <dbReference type="PROSITE" id="PS50043"/>
    </source>
</evidence>
<dbReference type="PANTHER" id="PTHR43214:SF24">
    <property type="entry name" value="TRANSCRIPTIONAL REGULATORY PROTEIN NARL-RELATED"/>
    <property type="match status" value="1"/>
</dbReference>
<dbReference type="SMART" id="SM00448">
    <property type="entry name" value="REC"/>
    <property type="match status" value="1"/>
</dbReference>
<dbReference type="Pfam" id="PF00072">
    <property type="entry name" value="Response_reg"/>
    <property type="match status" value="1"/>
</dbReference>
<evidence type="ECO:0000313" key="9">
    <source>
        <dbReference type="Proteomes" id="UP001596496"/>
    </source>
</evidence>
<evidence type="ECO:0000256" key="3">
    <source>
        <dbReference type="ARBA" id="ARBA00023125"/>
    </source>
</evidence>
<keyword evidence="2" id="KW-0805">Transcription regulation</keyword>
<keyword evidence="4" id="KW-0804">Transcription</keyword>
<evidence type="ECO:0000313" key="8">
    <source>
        <dbReference type="EMBL" id="MFC7384477.1"/>
    </source>
</evidence>
<protein>
    <submittedName>
        <fullName evidence="8">Response regulator</fullName>
    </submittedName>
</protein>
<evidence type="ECO:0000256" key="1">
    <source>
        <dbReference type="ARBA" id="ARBA00022553"/>
    </source>
</evidence>
<dbReference type="InterPro" id="IPR011006">
    <property type="entry name" value="CheY-like_superfamily"/>
</dbReference>
<dbReference type="InterPro" id="IPR016032">
    <property type="entry name" value="Sig_transdc_resp-reg_C-effctor"/>
</dbReference>
<dbReference type="RefSeq" id="WP_380828366.1">
    <property type="nucleotide sequence ID" value="NZ_JBHTCG010000012.1"/>
</dbReference>
<sequence>MTRGGPGAAGGGDIRVLVADDQALLRGGFRLLIDTAPGLTVVGEAGTGAEAVELARSERPDVVLMDVRMPEMDGIEATRRICSDPRSSGVRVLILTTFDLDAYIYAALRAGASGFLLKDTRPADLLAAVHVIASGEALLAPTVTRRLIAEFTRRPEPARTLPRRLDGVTEREREVLTHIARGLSNGEIAEHLHLSQATVKSHVGRLLAKLHARDRAQLVVVAYDSGLVTAPPAG</sequence>
<dbReference type="PROSITE" id="PS00622">
    <property type="entry name" value="HTH_LUXR_1"/>
    <property type="match status" value="1"/>
</dbReference>
<dbReference type="EMBL" id="JBHTCG010000012">
    <property type="protein sequence ID" value="MFC7384477.1"/>
    <property type="molecule type" value="Genomic_DNA"/>
</dbReference>
<dbReference type="PROSITE" id="PS50110">
    <property type="entry name" value="RESPONSE_REGULATORY"/>
    <property type="match status" value="1"/>
</dbReference>
<evidence type="ECO:0000256" key="5">
    <source>
        <dbReference type="PROSITE-ProRule" id="PRU00169"/>
    </source>
</evidence>
<gene>
    <name evidence="8" type="ORF">ACFQSB_19860</name>
</gene>
<feature type="modified residue" description="4-aspartylphosphate" evidence="5">
    <location>
        <position position="66"/>
    </location>
</feature>
<dbReference type="InterPro" id="IPR039420">
    <property type="entry name" value="WalR-like"/>
</dbReference>
<dbReference type="PROSITE" id="PS50043">
    <property type="entry name" value="HTH_LUXR_2"/>
    <property type="match status" value="1"/>
</dbReference>
<reference evidence="9" key="1">
    <citation type="journal article" date="2019" name="Int. J. Syst. Evol. Microbiol.">
        <title>The Global Catalogue of Microorganisms (GCM) 10K type strain sequencing project: providing services to taxonomists for standard genome sequencing and annotation.</title>
        <authorList>
            <consortium name="The Broad Institute Genomics Platform"/>
            <consortium name="The Broad Institute Genome Sequencing Center for Infectious Disease"/>
            <person name="Wu L."/>
            <person name="Ma J."/>
        </authorList>
    </citation>
    <scope>NUCLEOTIDE SEQUENCE [LARGE SCALE GENOMIC DNA]</scope>
    <source>
        <strain evidence="9">CECT 7649</strain>
    </source>
</reference>
<dbReference type="CDD" id="cd17535">
    <property type="entry name" value="REC_NarL-like"/>
    <property type="match status" value="1"/>
</dbReference>
<dbReference type="Proteomes" id="UP001596496">
    <property type="component" value="Unassembled WGS sequence"/>
</dbReference>
<keyword evidence="1 5" id="KW-0597">Phosphoprotein</keyword>
<dbReference type="InterPro" id="IPR058245">
    <property type="entry name" value="NreC/VraR/RcsB-like_REC"/>
</dbReference>
<accession>A0ABW2P657</accession>
<evidence type="ECO:0000259" key="7">
    <source>
        <dbReference type="PROSITE" id="PS50110"/>
    </source>
</evidence>
<evidence type="ECO:0000256" key="4">
    <source>
        <dbReference type="ARBA" id="ARBA00023163"/>
    </source>
</evidence>
<organism evidence="8 9">
    <name type="scientific">Sphaerisporangium rhizosphaerae</name>
    <dbReference type="NCBI Taxonomy" id="2269375"/>
    <lineage>
        <taxon>Bacteria</taxon>
        <taxon>Bacillati</taxon>
        <taxon>Actinomycetota</taxon>
        <taxon>Actinomycetes</taxon>
        <taxon>Streptosporangiales</taxon>
        <taxon>Streptosporangiaceae</taxon>
        <taxon>Sphaerisporangium</taxon>
    </lineage>
</organism>
<dbReference type="PANTHER" id="PTHR43214">
    <property type="entry name" value="TWO-COMPONENT RESPONSE REGULATOR"/>
    <property type="match status" value="1"/>
</dbReference>
<keyword evidence="3" id="KW-0238">DNA-binding</keyword>
<name>A0ABW2P657_9ACTN</name>
<keyword evidence="9" id="KW-1185">Reference proteome</keyword>
<dbReference type="PRINTS" id="PR00038">
    <property type="entry name" value="HTHLUXR"/>
</dbReference>
<dbReference type="SUPFAM" id="SSF46894">
    <property type="entry name" value="C-terminal effector domain of the bipartite response regulators"/>
    <property type="match status" value="1"/>
</dbReference>
<dbReference type="InterPro" id="IPR000792">
    <property type="entry name" value="Tscrpt_reg_LuxR_C"/>
</dbReference>
<proteinExistence type="predicted"/>
<dbReference type="InterPro" id="IPR001789">
    <property type="entry name" value="Sig_transdc_resp-reg_receiver"/>
</dbReference>
<dbReference type="Gene3D" id="3.40.50.2300">
    <property type="match status" value="1"/>
</dbReference>
<dbReference type="SMART" id="SM00421">
    <property type="entry name" value="HTH_LUXR"/>
    <property type="match status" value="1"/>
</dbReference>
<dbReference type="CDD" id="cd06170">
    <property type="entry name" value="LuxR_C_like"/>
    <property type="match status" value="1"/>
</dbReference>
<dbReference type="Pfam" id="PF00196">
    <property type="entry name" value="GerE"/>
    <property type="match status" value="1"/>
</dbReference>